<dbReference type="GO" id="GO:0046872">
    <property type="term" value="F:metal ion binding"/>
    <property type="evidence" value="ECO:0007669"/>
    <property type="project" value="UniProtKB-KW"/>
</dbReference>
<dbReference type="OrthoDB" id="9764318at2"/>
<dbReference type="Gene3D" id="6.10.190.10">
    <property type="match status" value="1"/>
</dbReference>
<evidence type="ECO:0000256" key="5">
    <source>
        <dbReference type="ARBA" id="ARBA00023004"/>
    </source>
</evidence>
<dbReference type="InterPro" id="IPR015928">
    <property type="entry name" value="Aconitase/3IPM_dehydase_swvl"/>
</dbReference>
<dbReference type="InterPro" id="IPR001030">
    <property type="entry name" value="Acoase/IPM_deHydtase_lsu_aba"/>
</dbReference>
<keyword evidence="11" id="KW-1185">Reference proteome</keyword>
<dbReference type="NCBIfam" id="TIGR02333">
    <property type="entry name" value="2met_isocit_dHY"/>
    <property type="match status" value="1"/>
</dbReference>
<evidence type="ECO:0000256" key="1">
    <source>
        <dbReference type="ARBA" id="ARBA00001966"/>
    </source>
</evidence>
<feature type="domain" description="Aconitase A/isopropylmalate dehydratase small subunit swivel" evidence="9">
    <location>
        <begin position="666"/>
        <end position="796"/>
    </location>
</feature>
<dbReference type="InterPro" id="IPR015931">
    <property type="entry name" value="Acnase/IPM_dHydase_lsu_aba_1/3"/>
</dbReference>
<dbReference type="EC" id="4.2.1.3" evidence="3"/>
<protein>
    <recommendedName>
        <fullName evidence="3">aconitate hydratase</fullName>
        <ecNumber evidence="3">4.2.1.3</ecNumber>
    </recommendedName>
</protein>
<dbReference type="FunFam" id="3.20.19.10:FF:000006">
    <property type="entry name" value="Aconitate hydratase 1"/>
    <property type="match status" value="1"/>
</dbReference>
<evidence type="ECO:0000313" key="11">
    <source>
        <dbReference type="Proteomes" id="UP000198693"/>
    </source>
</evidence>
<dbReference type="Pfam" id="PF00330">
    <property type="entry name" value="Aconitase"/>
    <property type="match status" value="1"/>
</dbReference>
<dbReference type="InterPro" id="IPR012708">
    <property type="entry name" value="2Me_IsoCit_deHydtase_FeS-dep"/>
</dbReference>
<dbReference type="RefSeq" id="WP_089794824.1">
    <property type="nucleotide sequence ID" value="NZ_FPBP01000005.1"/>
</dbReference>
<evidence type="ECO:0000313" key="10">
    <source>
        <dbReference type="EMBL" id="SFU62701.1"/>
    </source>
</evidence>
<evidence type="ECO:0000259" key="9">
    <source>
        <dbReference type="Pfam" id="PF00694"/>
    </source>
</evidence>
<evidence type="ECO:0000256" key="7">
    <source>
        <dbReference type="ARBA" id="ARBA00023501"/>
    </source>
</evidence>
<dbReference type="Proteomes" id="UP000198693">
    <property type="component" value="Unassembled WGS sequence"/>
</dbReference>
<comment type="cofactor">
    <cofactor evidence="1">
        <name>[4Fe-4S] cluster</name>
        <dbReference type="ChEBI" id="CHEBI:49883"/>
    </cofactor>
</comment>
<dbReference type="PRINTS" id="PR00415">
    <property type="entry name" value="ACONITASE"/>
</dbReference>
<feature type="domain" description="Aconitase/3-isopropylmalate dehydratase large subunit alpha/beta/alpha" evidence="8">
    <location>
        <begin position="66"/>
        <end position="538"/>
    </location>
</feature>
<dbReference type="SUPFAM" id="SSF53732">
    <property type="entry name" value="Aconitase iron-sulfur domain"/>
    <property type="match status" value="1"/>
</dbReference>
<evidence type="ECO:0000256" key="3">
    <source>
        <dbReference type="ARBA" id="ARBA00012926"/>
    </source>
</evidence>
<dbReference type="EMBL" id="FPBP01000005">
    <property type="protein sequence ID" value="SFU62701.1"/>
    <property type="molecule type" value="Genomic_DNA"/>
</dbReference>
<accession>A0A1I7HPW7</accession>
<dbReference type="GO" id="GO:0019679">
    <property type="term" value="P:propionate metabolic process, methylcitrate cycle"/>
    <property type="evidence" value="ECO:0007669"/>
    <property type="project" value="InterPro"/>
</dbReference>
<evidence type="ECO:0000256" key="4">
    <source>
        <dbReference type="ARBA" id="ARBA00022723"/>
    </source>
</evidence>
<evidence type="ECO:0000259" key="8">
    <source>
        <dbReference type="Pfam" id="PF00330"/>
    </source>
</evidence>
<dbReference type="NCBIfam" id="NF006757">
    <property type="entry name" value="PRK09277.1"/>
    <property type="match status" value="1"/>
</dbReference>
<dbReference type="InterPro" id="IPR000573">
    <property type="entry name" value="AconitaseA/IPMdHydase_ssu_swvl"/>
</dbReference>
<dbReference type="GO" id="GO:0051536">
    <property type="term" value="F:iron-sulfur cluster binding"/>
    <property type="evidence" value="ECO:0007669"/>
    <property type="project" value="UniProtKB-KW"/>
</dbReference>
<gene>
    <name evidence="10" type="ORF">SAMN04487955_1053</name>
</gene>
<dbReference type="STRING" id="463301.SAMN04487955_1053"/>
<keyword evidence="5" id="KW-0408">Iron</keyword>
<name>A0A1I7HPW7_9GAMM</name>
<comment type="similarity">
    <text evidence="2">Belongs to the aconitase/IPM isomerase family.</text>
</comment>
<reference evidence="11" key="1">
    <citation type="submission" date="2016-10" db="EMBL/GenBank/DDBJ databases">
        <authorList>
            <person name="Varghese N."/>
            <person name="Submissions S."/>
        </authorList>
    </citation>
    <scope>NUCLEOTIDE SEQUENCE [LARGE SCALE GENOMIC DNA]</scope>
    <source>
        <strain evidence="11">CGMCC 1.6981</strain>
    </source>
</reference>
<dbReference type="InterPro" id="IPR036008">
    <property type="entry name" value="Aconitase_4Fe-4S_dom"/>
</dbReference>
<dbReference type="SUPFAM" id="SSF52016">
    <property type="entry name" value="LeuD/IlvD-like"/>
    <property type="match status" value="1"/>
</dbReference>
<dbReference type="Gene3D" id="3.20.19.10">
    <property type="entry name" value="Aconitase, domain 4"/>
    <property type="match status" value="1"/>
</dbReference>
<comment type="catalytic activity">
    <reaction evidence="7">
        <text>citrate = D-threo-isocitrate</text>
        <dbReference type="Rhea" id="RHEA:10336"/>
        <dbReference type="ChEBI" id="CHEBI:15562"/>
        <dbReference type="ChEBI" id="CHEBI:16947"/>
        <dbReference type="EC" id="4.2.1.3"/>
    </reaction>
</comment>
<organism evidence="10 11">
    <name type="scientific">Halomonas korlensis</name>
    <dbReference type="NCBI Taxonomy" id="463301"/>
    <lineage>
        <taxon>Bacteria</taxon>
        <taxon>Pseudomonadati</taxon>
        <taxon>Pseudomonadota</taxon>
        <taxon>Gammaproteobacteria</taxon>
        <taxon>Oceanospirillales</taxon>
        <taxon>Halomonadaceae</taxon>
        <taxon>Halomonas</taxon>
    </lineage>
</organism>
<evidence type="ECO:0000256" key="2">
    <source>
        <dbReference type="ARBA" id="ARBA00007185"/>
    </source>
</evidence>
<dbReference type="AlphaFoldDB" id="A0A1I7HPW7"/>
<proteinExistence type="inferred from homology"/>
<dbReference type="PANTHER" id="PTHR11670">
    <property type="entry name" value="ACONITASE/IRON-RESPONSIVE ELEMENT FAMILY MEMBER"/>
    <property type="match status" value="1"/>
</dbReference>
<dbReference type="GO" id="GO:0003994">
    <property type="term" value="F:aconitate hydratase activity"/>
    <property type="evidence" value="ECO:0007669"/>
    <property type="project" value="UniProtKB-EC"/>
</dbReference>
<dbReference type="NCBIfam" id="NF009520">
    <property type="entry name" value="PRK12881.1"/>
    <property type="match status" value="1"/>
</dbReference>
<keyword evidence="4" id="KW-0479">Metal-binding</keyword>
<dbReference type="InterPro" id="IPR006249">
    <property type="entry name" value="Aconitase/IRP2"/>
</dbReference>
<dbReference type="Pfam" id="PF00694">
    <property type="entry name" value="Aconitase_C"/>
    <property type="match status" value="1"/>
</dbReference>
<sequence>MNTDYRKSLPGTDLDYFDTRAAVEAIQPGAYAGLPYTSRVLAENLVRRCNPDMLTDALTQLIERRRDLDFPWFPARVVCHDILGQTALVDLAGLRDAIAEKGGDPAKVNPVVPTQLIVDHSLAVEHAGFDKEAFEKNRAIEDRRNEDRFHFIDWTKKAFKNVDVIPPGNGIMHQINLERMSPVIQVRPDEHGKHVAFPDTLVGTDSHTPMVDALGVIAVGVGGLEAESVMLGRASWMRLPDIIGVELTGKPSPGITATDIVLAITEFLRNAKVVSAYLEFFGEGAAHLTLGDRATISNMTPEFGATAAMFYIDQQTLDYLKLTGREDDQIKLVETYAKQAGLWADSLENAEYERVLTFDLSSVDRTIAGPSNPHSRVATRDLAARGISGKVENEPGLMPDGAVIIAAITSCTNTSNPRNMIAAGLMARNANARGLARKPWVKSSLAPGSKTVQLYLEEAGLLSELETLGFGVVAFACTTCNGMSGALDPVIQKELVDRDLYSTAVLSGNRNFDGRIHPYAKQAFLASPPLVVAYAIAGTIRFDIEKDVLGTDHEGNPVMLMDLWPSDEEIDAIVAESVKPQHYRDVYIPMFEVKADNGPQVEPLYDWRPQSTYIRRPPYWDKEGDGALGGERTLKGMRPLAVLGDNITTDHLSPSNAIMADSAAGEYLAKMGLPEEDFNSYATHRGDHLTALRATFANPKLRNEMAQREGEVKQGSLARIEPEGEVTRMWEAIETYMKRKQPLIIVAGADYGQGSSRDWAAKGVRLAGVEAIVAEGFERIHRTNLLGMGVLPLEFTPGTTRKTLAIDGTETYDVIGEFTPRNTLTLIIHRRDGERVEVPVICRLDTQEEVSIYSAGGVLQRFAQDFLESEAVA</sequence>
<keyword evidence="6" id="KW-0411">Iron-sulfur</keyword>
<evidence type="ECO:0000256" key="6">
    <source>
        <dbReference type="ARBA" id="ARBA00023014"/>
    </source>
</evidence>
<dbReference type="Gene3D" id="3.30.499.10">
    <property type="entry name" value="Aconitase, domain 3"/>
    <property type="match status" value="2"/>
</dbReference>